<dbReference type="RefSeq" id="WP_125359860.1">
    <property type="nucleotide sequence ID" value="NZ_CP115541.1"/>
</dbReference>
<proteinExistence type="predicted"/>
<evidence type="ECO:0000313" key="2">
    <source>
        <dbReference type="Proteomes" id="UP001302072"/>
    </source>
</evidence>
<evidence type="ECO:0000313" key="1">
    <source>
        <dbReference type="EMBL" id="WNH51778.1"/>
    </source>
</evidence>
<name>A0ABY9YLL0_9GAMM</name>
<dbReference type="Proteomes" id="UP001302072">
    <property type="component" value="Chromosome"/>
</dbReference>
<gene>
    <name evidence="1" type="ORF">PDM29_15715</name>
</gene>
<dbReference type="EMBL" id="CP115541">
    <property type="protein sequence ID" value="WNH51778.1"/>
    <property type="molecule type" value="Genomic_DNA"/>
</dbReference>
<keyword evidence="2" id="KW-1185">Reference proteome</keyword>
<accession>A0ABY9YLL0</accession>
<protein>
    <submittedName>
        <fullName evidence="1">Uncharacterized protein</fullName>
    </submittedName>
</protein>
<sequence length="64" mass="7290">MTQLDLLEEFQDAVLAEGHTVAYVWRDLMEMYVELHLDPISAEAIREFGLTKCAAAWSLCPNHP</sequence>
<organism evidence="1 2">
    <name type="scientific">Stenotrophomonas oahuensis</name>
    <dbReference type="NCBI Taxonomy" id="3003271"/>
    <lineage>
        <taxon>Bacteria</taxon>
        <taxon>Pseudomonadati</taxon>
        <taxon>Pseudomonadota</taxon>
        <taxon>Gammaproteobacteria</taxon>
        <taxon>Lysobacterales</taxon>
        <taxon>Lysobacteraceae</taxon>
        <taxon>Stenotrophomonas</taxon>
    </lineage>
</organism>
<reference evidence="1 2" key="1">
    <citation type="submission" date="2022-12" db="EMBL/GenBank/DDBJ databases">
        <title>Two new species, Stenotrophomonas aracearum and Stenotrophomonas oahuensis, isolated from Anthurium (Araceae family) in Hawaii.</title>
        <authorList>
            <person name="Chunag S.C."/>
            <person name="Dobhal S."/>
            <person name="Alvarez A."/>
            <person name="Arif M."/>
        </authorList>
    </citation>
    <scope>NUCLEOTIDE SEQUENCE [LARGE SCALE GENOMIC DNA]</scope>
    <source>
        <strain evidence="1 2">A5586</strain>
    </source>
</reference>